<keyword evidence="1" id="KW-0812">Transmembrane</keyword>
<dbReference type="GeneID" id="95509593"/>
<evidence type="ECO:0000256" key="1">
    <source>
        <dbReference type="SAM" id="Phobius"/>
    </source>
</evidence>
<keyword evidence="1" id="KW-0472">Membrane</keyword>
<name>A0A1H4LZ54_9ACTN</name>
<feature type="transmembrane region" description="Helical" evidence="1">
    <location>
        <begin position="100"/>
        <end position="121"/>
    </location>
</feature>
<dbReference type="AlphaFoldDB" id="A0A1H4LZ54"/>
<dbReference type="STRING" id="67331.SAMN04490357_0305"/>
<feature type="transmembrane region" description="Helical" evidence="1">
    <location>
        <begin position="142"/>
        <end position="165"/>
    </location>
</feature>
<feature type="transmembrane region" description="Helical" evidence="1">
    <location>
        <begin position="185"/>
        <end position="209"/>
    </location>
</feature>
<keyword evidence="1" id="KW-1133">Transmembrane helix</keyword>
<feature type="transmembrane region" description="Helical" evidence="1">
    <location>
        <begin position="305"/>
        <end position="323"/>
    </location>
</feature>
<feature type="transmembrane region" description="Helical" evidence="1">
    <location>
        <begin position="39"/>
        <end position="56"/>
    </location>
</feature>
<dbReference type="RefSeq" id="WP_074990154.1">
    <property type="nucleotide sequence ID" value="NZ_FNTD01000004.1"/>
</dbReference>
<dbReference type="GO" id="GO:0005886">
    <property type="term" value="C:plasma membrane"/>
    <property type="evidence" value="ECO:0007669"/>
    <property type="project" value="UniProtKB-SubCell"/>
</dbReference>
<reference evidence="2 3" key="1">
    <citation type="submission" date="2016-10" db="EMBL/GenBank/DDBJ databases">
        <authorList>
            <person name="de Groot N.N."/>
        </authorList>
    </citation>
    <scope>NUCLEOTIDE SEQUENCE [LARGE SCALE GENOMIC DNA]</scope>
    <source>
        <strain evidence="2 3">DSM 40306</strain>
    </source>
</reference>
<proteinExistence type="predicted"/>
<dbReference type="Proteomes" id="UP000182375">
    <property type="component" value="Unassembled WGS sequence"/>
</dbReference>
<evidence type="ECO:0000313" key="2">
    <source>
        <dbReference type="EMBL" id="SEB75472.1"/>
    </source>
</evidence>
<feature type="transmembrane region" description="Helical" evidence="1">
    <location>
        <begin position="216"/>
        <end position="237"/>
    </location>
</feature>
<dbReference type="EMBL" id="FNTD01000004">
    <property type="protein sequence ID" value="SEB75472.1"/>
    <property type="molecule type" value="Genomic_DNA"/>
</dbReference>
<gene>
    <name evidence="2" type="ORF">SAMN04490357_0305</name>
</gene>
<protein>
    <submittedName>
        <fullName evidence="2">ABC-2 family transporter protein</fullName>
    </submittedName>
</protein>
<organism evidence="2 3">
    <name type="scientific">Streptomyces misionensis</name>
    <dbReference type="NCBI Taxonomy" id="67331"/>
    <lineage>
        <taxon>Bacteria</taxon>
        <taxon>Bacillati</taxon>
        <taxon>Actinomycetota</taxon>
        <taxon>Actinomycetes</taxon>
        <taxon>Kitasatosporales</taxon>
        <taxon>Streptomycetaceae</taxon>
        <taxon>Streptomyces</taxon>
    </lineage>
</organism>
<accession>A0A1H4LZ54</accession>
<dbReference type="GO" id="GO:0140359">
    <property type="term" value="F:ABC-type transporter activity"/>
    <property type="evidence" value="ECO:0007669"/>
    <property type="project" value="InterPro"/>
</dbReference>
<evidence type="ECO:0000313" key="3">
    <source>
        <dbReference type="Proteomes" id="UP000182375"/>
    </source>
</evidence>
<sequence>MTVSSFPQVVPVRLHRPALRPKPVRYRALVRLSLRRHRGALAALTVSSALLAVWVLRTAQDVVRVRAERAANSCAEAPYLQRCDLTVQHVSDTLQAVQHAQFALVVVPALAAALLGAPLLAQEYERRTHRLLWTQSVPRQRWLTGELLVLGGASAAVGLVAAALGTRLRTVTSPALTHDSSAFAALPYNSFGPVLATATVLAFAIGVLAGELTRRTVPAVVCALLGHAVVLSLLTWLRRFLQPTLTRFPPHGYDLAPDDWLLRDGVVTADGRRLSYAQCGSTGCPDGSRVFDVYHSASQLWPMQWTQAALTVPLTALALLLVYRSIRRRRP</sequence>